<keyword evidence="4" id="KW-1185">Reference proteome</keyword>
<dbReference type="Gene3D" id="3.40.640.10">
    <property type="entry name" value="Type I PLP-dependent aspartate aminotransferase-like (Major domain)"/>
    <property type="match status" value="1"/>
</dbReference>
<accession>A0A9Q0KQM8</accession>
<dbReference type="PANTHER" id="PTHR11773:SF1">
    <property type="entry name" value="GLYCINE DEHYDROGENASE (DECARBOXYLATING), MITOCHONDRIAL"/>
    <property type="match status" value="1"/>
</dbReference>
<name>A0A9Q0KQM8_9MAGN</name>
<dbReference type="GO" id="GO:0004375">
    <property type="term" value="F:glycine dehydrogenase (decarboxylating) activity"/>
    <property type="evidence" value="ECO:0007669"/>
    <property type="project" value="InterPro"/>
</dbReference>
<reference evidence="3" key="1">
    <citation type="journal article" date="2023" name="Plant J.">
        <title>The genome of the king protea, Protea cynaroides.</title>
        <authorList>
            <person name="Chang J."/>
            <person name="Duong T.A."/>
            <person name="Schoeman C."/>
            <person name="Ma X."/>
            <person name="Roodt D."/>
            <person name="Barker N."/>
            <person name="Li Z."/>
            <person name="Van de Peer Y."/>
            <person name="Mizrachi E."/>
        </authorList>
    </citation>
    <scope>NUCLEOTIDE SEQUENCE</scope>
    <source>
        <tissue evidence="3">Young leaves</tissue>
    </source>
</reference>
<dbReference type="OrthoDB" id="6537869at2759"/>
<protein>
    <recommendedName>
        <fullName evidence="2">Glycine cleavage system P-protein N-terminal domain-containing protein</fullName>
    </recommendedName>
</protein>
<organism evidence="3 4">
    <name type="scientific">Protea cynaroides</name>
    <dbReference type="NCBI Taxonomy" id="273540"/>
    <lineage>
        <taxon>Eukaryota</taxon>
        <taxon>Viridiplantae</taxon>
        <taxon>Streptophyta</taxon>
        <taxon>Embryophyta</taxon>
        <taxon>Tracheophyta</taxon>
        <taxon>Spermatophyta</taxon>
        <taxon>Magnoliopsida</taxon>
        <taxon>Proteales</taxon>
        <taxon>Proteaceae</taxon>
        <taxon>Protea</taxon>
    </lineage>
</organism>
<gene>
    <name evidence="3" type="ORF">NE237_008080</name>
</gene>
<evidence type="ECO:0000256" key="1">
    <source>
        <dbReference type="ARBA" id="ARBA00023002"/>
    </source>
</evidence>
<dbReference type="Pfam" id="PF02347">
    <property type="entry name" value="GDC-P"/>
    <property type="match status" value="1"/>
</dbReference>
<evidence type="ECO:0000259" key="2">
    <source>
        <dbReference type="Pfam" id="PF02347"/>
    </source>
</evidence>
<dbReference type="PANTHER" id="PTHR11773">
    <property type="entry name" value="GLYCINE DEHYDROGENASE, DECARBOXYLATING"/>
    <property type="match status" value="1"/>
</dbReference>
<dbReference type="GO" id="GO:0048046">
    <property type="term" value="C:apoplast"/>
    <property type="evidence" value="ECO:0007669"/>
    <property type="project" value="TreeGrafter"/>
</dbReference>
<comment type="caution">
    <text evidence="3">The sequence shown here is derived from an EMBL/GenBank/DDBJ whole genome shotgun (WGS) entry which is preliminary data.</text>
</comment>
<sequence>MAAYDSLSNCHPQTINVCKTRADGFDLKVITADHKDFDYKSIDVCGVLVQYPSAEGEILDYEEFIKNGHANGVNVVMASDLLVLTMLQPPGEFVAVVVIGSVGVPVSYGGPHAAFLATSQEYKRMMPSRIIGVSVDSSENLLYVWLCRPENSVFGGTRPPARSALPRRCLQTWLLCMRSTMDLRV</sequence>
<dbReference type="InterPro" id="IPR015421">
    <property type="entry name" value="PyrdxlP-dep_Trfase_major"/>
</dbReference>
<keyword evidence="1" id="KW-0560">Oxidoreductase</keyword>
<dbReference type="GO" id="GO:0019464">
    <property type="term" value="P:glycine decarboxylation via glycine cleavage system"/>
    <property type="evidence" value="ECO:0007669"/>
    <property type="project" value="TreeGrafter"/>
</dbReference>
<feature type="domain" description="Glycine cleavage system P-protein N-terminal" evidence="2">
    <location>
        <begin position="8"/>
        <end position="143"/>
    </location>
</feature>
<dbReference type="GO" id="GO:0005960">
    <property type="term" value="C:glycine cleavage complex"/>
    <property type="evidence" value="ECO:0007669"/>
    <property type="project" value="TreeGrafter"/>
</dbReference>
<dbReference type="GO" id="GO:0005739">
    <property type="term" value="C:mitochondrion"/>
    <property type="evidence" value="ECO:0007669"/>
    <property type="project" value="TreeGrafter"/>
</dbReference>
<proteinExistence type="predicted"/>
<dbReference type="InterPro" id="IPR020581">
    <property type="entry name" value="GDC_P"/>
</dbReference>
<dbReference type="SUPFAM" id="SSF53383">
    <property type="entry name" value="PLP-dependent transferases"/>
    <property type="match status" value="1"/>
</dbReference>
<dbReference type="AlphaFoldDB" id="A0A9Q0KQM8"/>
<dbReference type="GO" id="GO:0030170">
    <property type="term" value="F:pyridoxal phosphate binding"/>
    <property type="evidence" value="ECO:0007669"/>
    <property type="project" value="TreeGrafter"/>
</dbReference>
<dbReference type="InterPro" id="IPR015424">
    <property type="entry name" value="PyrdxlP-dep_Trfase"/>
</dbReference>
<dbReference type="GO" id="GO:0009941">
    <property type="term" value="C:chloroplast envelope"/>
    <property type="evidence" value="ECO:0007669"/>
    <property type="project" value="TreeGrafter"/>
</dbReference>
<evidence type="ECO:0000313" key="4">
    <source>
        <dbReference type="Proteomes" id="UP001141806"/>
    </source>
</evidence>
<dbReference type="EMBL" id="JAMYWD010000004">
    <property type="protein sequence ID" value="KAJ4974906.1"/>
    <property type="molecule type" value="Genomic_DNA"/>
</dbReference>
<dbReference type="GO" id="GO:0016594">
    <property type="term" value="F:glycine binding"/>
    <property type="evidence" value="ECO:0007669"/>
    <property type="project" value="TreeGrafter"/>
</dbReference>
<dbReference type="Proteomes" id="UP001141806">
    <property type="component" value="Unassembled WGS sequence"/>
</dbReference>
<dbReference type="InterPro" id="IPR049315">
    <property type="entry name" value="GDC-P_N"/>
</dbReference>
<evidence type="ECO:0000313" key="3">
    <source>
        <dbReference type="EMBL" id="KAJ4974906.1"/>
    </source>
</evidence>